<gene>
    <name evidence="1" type="ORF">SMD27_03570</name>
</gene>
<proteinExistence type="predicted"/>
<accession>A0ABU5E6H5</accession>
<sequence>MARPNPDPLHHPDICGTSGYPTDCPLCRRPLAAGAATDFHHPVPRSYGGTLAVPMHRICHQTIHALFSERELAERYYSFAALLDDPAIQRFVAWVRKRPADYLDRSRWSRDRHRK</sequence>
<evidence type="ECO:0000313" key="2">
    <source>
        <dbReference type="Proteomes" id="UP001279642"/>
    </source>
</evidence>
<organism evidence="1 2">
    <name type="scientific">Dongia soli</name>
    <dbReference type="NCBI Taxonomy" id="600628"/>
    <lineage>
        <taxon>Bacteria</taxon>
        <taxon>Pseudomonadati</taxon>
        <taxon>Pseudomonadota</taxon>
        <taxon>Alphaproteobacteria</taxon>
        <taxon>Rhodospirillales</taxon>
        <taxon>Dongiaceae</taxon>
        <taxon>Dongia</taxon>
    </lineage>
</organism>
<protein>
    <submittedName>
        <fullName evidence="1">HNH endonuclease</fullName>
    </submittedName>
</protein>
<keyword evidence="1" id="KW-0255">Endonuclease</keyword>
<dbReference type="PANTHER" id="PTHR37827:SF1">
    <property type="entry name" value="HNH DOMAIN-CONTAINING PROTEIN"/>
    <property type="match status" value="1"/>
</dbReference>
<evidence type="ECO:0000313" key="1">
    <source>
        <dbReference type="EMBL" id="MDY0881908.1"/>
    </source>
</evidence>
<dbReference type="Proteomes" id="UP001279642">
    <property type="component" value="Unassembled WGS sequence"/>
</dbReference>
<dbReference type="GO" id="GO:0004519">
    <property type="term" value="F:endonuclease activity"/>
    <property type="evidence" value="ECO:0007669"/>
    <property type="project" value="UniProtKB-KW"/>
</dbReference>
<reference evidence="1 2" key="1">
    <citation type="journal article" date="2016" name="Antonie Van Leeuwenhoek">
        <title>Dongia soli sp. nov., isolated from soil from Dokdo, Korea.</title>
        <authorList>
            <person name="Kim D.U."/>
            <person name="Lee H."/>
            <person name="Kim H."/>
            <person name="Kim S.G."/>
            <person name="Ka J.O."/>
        </authorList>
    </citation>
    <scope>NUCLEOTIDE SEQUENCE [LARGE SCALE GENOMIC DNA]</scope>
    <source>
        <strain evidence="1 2">D78</strain>
    </source>
</reference>
<keyword evidence="1" id="KW-0378">Hydrolase</keyword>
<name>A0ABU5E6H5_9PROT</name>
<comment type="caution">
    <text evidence="1">The sequence shown here is derived from an EMBL/GenBank/DDBJ whole genome shotgun (WGS) entry which is preliminary data.</text>
</comment>
<dbReference type="EMBL" id="JAXCLW010000001">
    <property type="protein sequence ID" value="MDY0881908.1"/>
    <property type="molecule type" value="Genomic_DNA"/>
</dbReference>
<keyword evidence="2" id="KW-1185">Reference proteome</keyword>
<dbReference type="PANTHER" id="PTHR37827">
    <property type="entry name" value="TUDOR DOMAIN-CONTAINING PROTEIN"/>
    <property type="match status" value="1"/>
</dbReference>
<keyword evidence="1" id="KW-0540">Nuclease</keyword>
<dbReference type="RefSeq" id="WP_320506950.1">
    <property type="nucleotide sequence ID" value="NZ_JAXCLW010000001.1"/>
</dbReference>